<protein>
    <submittedName>
        <fullName evidence="2">Uncharacterized protein</fullName>
    </submittedName>
</protein>
<name>A0A0F9K2Z6_9ZZZZ</name>
<evidence type="ECO:0000313" key="2">
    <source>
        <dbReference type="EMBL" id="KKM76313.1"/>
    </source>
</evidence>
<comment type="caution">
    <text evidence="2">The sequence shown here is derived from an EMBL/GenBank/DDBJ whole genome shotgun (WGS) entry which is preliminary data.</text>
</comment>
<reference evidence="2" key="1">
    <citation type="journal article" date="2015" name="Nature">
        <title>Complex archaea that bridge the gap between prokaryotes and eukaryotes.</title>
        <authorList>
            <person name="Spang A."/>
            <person name="Saw J.H."/>
            <person name="Jorgensen S.L."/>
            <person name="Zaremba-Niedzwiedzka K."/>
            <person name="Martijn J."/>
            <person name="Lind A.E."/>
            <person name="van Eijk R."/>
            <person name="Schleper C."/>
            <person name="Guy L."/>
            <person name="Ettema T.J."/>
        </authorList>
    </citation>
    <scope>NUCLEOTIDE SEQUENCE</scope>
</reference>
<gene>
    <name evidence="2" type="ORF">LCGC14_1381440</name>
</gene>
<feature type="non-terminal residue" evidence="2">
    <location>
        <position position="99"/>
    </location>
</feature>
<accession>A0A0F9K2Z6</accession>
<dbReference type="AlphaFoldDB" id="A0A0F9K2Z6"/>
<evidence type="ECO:0000256" key="1">
    <source>
        <dbReference type="SAM" id="MobiDB-lite"/>
    </source>
</evidence>
<dbReference type="EMBL" id="LAZR01008831">
    <property type="protein sequence ID" value="KKM76313.1"/>
    <property type="molecule type" value="Genomic_DNA"/>
</dbReference>
<sequence>MSKDEREVITQVGVKPEPVRTEEKVSEIPDPVDPNLLPEELTDEEKAEKRKIRRARLATILERGRTVDRLHVELPEDVHGEWVPNEQKDILHYESLGFE</sequence>
<proteinExistence type="predicted"/>
<organism evidence="2">
    <name type="scientific">marine sediment metagenome</name>
    <dbReference type="NCBI Taxonomy" id="412755"/>
    <lineage>
        <taxon>unclassified sequences</taxon>
        <taxon>metagenomes</taxon>
        <taxon>ecological metagenomes</taxon>
    </lineage>
</organism>
<feature type="region of interest" description="Disordered" evidence="1">
    <location>
        <begin position="17"/>
        <end position="45"/>
    </location>
</feature>
<feature type="compositionally biased region" description="Basic and acidic residues" evidence="1">
    <location>
        <begin position="17"/>
        <end position="27"/>
    </location>
</feature>